<evidence type="ECO:0000256" key="3">
    <source>
        <dbReference type="ARBA" id="ARBA00022806"/>
    </source>
</evidence>
<reference evidence="13 14" key="1">
    <citation type="submission" date="2016-02" db="EMBL/GenBank/DDBJ databases">
        <title>Genome analysis of coral dinoflagellate symbionts highlights evolutionary adaptations to a symbiotic lifestyle.</title>
        <authorList>
            <person name="Aranda M."/>
            <person name="Li Y."/>
            <person name="Liew Y.J."/>
            <person name="Baumgarten S."/>
            <person name="Simakov O."/>
            <person name="Wilson M."/>
            <person name="Piel J."/>
            <person name="Ashoor H."/>
            <person name="Bougouffa S."/>
            <person name="Bajic V.B."/>
            <person name="Ryu T."/>
            <person name="Ravasi T."/>
            <person name="Bayer T."/>
            <person name="Micklem G."/>
            <person name="Kim H."/>
            <person name="Bhak J."/>
            <person name="Lajeunesse T.C."/>
            <person name="Voolstra C.R."/>
        </authorList>
    </citation>
    <scope>NUCLEOTIDE SEQUENCE [LARGE SCALE GENOMIC DNA]</scope>
    <source>
        <strain evidence="13 14">CCMP2467</strain>
    </source>
</reference>
<dbReference type="CDD" id="cd18787">
    <property type="entry name" value="SF2_C_DEAD"/>
    <property type="match status" value="1"/>
</dbReference>
<feature type="compositionally biased region" description="Basic and acidic residues" evidence="8">
    <location>
        <begin position="67"/>
        <end position="76"/>
    </location>
</feature>
<feature type="compositionally biased region" description="Acidic residues" evidence="8">
    <location>
        <begin position="507"/>
        <end position="520"/>
    </location>
</feature>
<dbReference type="EC" id="3.6.4.13" evidence="7"/>
<dbReference type="PROSITE" id="PS51194">
    <property type="entry name" value="HELICASE_CTER"/>
    <property type="match status" value="1"/>
</dbReference>
<feature type="region of interest" description="Disordered" evidence="8">
    <location>
        <begin position="504"/>
        <end position="526"/>
    </location>
</feature>
<evidence type="ECO:0000256" key="5">
    <source>
        <dbReference type="ARBA" id="ARBA00022884"/>
    </source>
</evidence>
<keyword evidence="1 7" id="KW-0547">Nucleotide-binding</keyword>
<dbReference type="GO" id="GO:0003723">
    <property type="term" value="F:RNA binding"/>
    <property type="evidence" value="ECO:0007669"/>
    <property type="project" value="UniProtKB-UniRule"/>
</dbReference>
<dbReference type="OrthoDB" id="422663at2759"/>
<feature type="domain" description="Helicase ATP-binding" evidence="9">
    <location>
        <begin position="197"/>
        <end position="388"/>
    </location>
</feature>
<keyword evidence="3 7" id="KW-0347">Helicase</keyword>
<keyword evidence="14" id="KW-1185">Reference proteome</keyword>
<evidence type="ECO:0000313" key="13">
    <source>
        <dbReference type="EMBL" id="OLP87244.1"/>
    </source>
</evidence>
<dbReference type="SMART" id="SM00487">
    <property type="entry name" value="DEXDc"/>
    <property type="match status" value="1"/>
</dbReference>
<dbReference type="SUPFAM" id="SSF52540">
    <property type="entry name" value="P-loop containing nucleoside triphosphate hydrolases"/>
    <property type="match status" value="2"/>
</dbReference>
<dbReference type="InterPro" id="IPR036457">
    <property type="entry name" value="PPM-type-like_dom_sf"/>
</dbReference>
<dbReference type="GO" id="GO:0005524">
    <property type="term" value="F:ATP binding"/>
    <property type="evidence" value="ECO:0007669"/>
    <property type="project" value="UniProtKB-UniRule"/>
</dbReference>
<keyword evidence="2 7" id="KW-0378">Hydrolase</keyword>
<dbReference type="Pfam" id="PF00270">
    <property type="entry name" value="DEAD"/>
    <property type="match status" value="1"/>
</dbReference>
<dbReference type="InterPro" id="IPR001650">
    <property type="entry name" value="Helicase_C-like"/>
</dbReference>
<evidence type="ECO:0000256" key="8">
    <source>
        <dbReference type="SAM" id="MobiDB-lite"/>
    </source>
</evidence>
<sequence length="1692" mass="182894">MDDLSINISGLAPGAARTIQALGRKPASDRPSKRKAKPLTGRKKNPTERLQEKEPPSTASRAKRKREAKEAPETRQPKKKEPKPSKQSKVLEAWERTKKATVPKAAATDAKAAQAAKKAVRKPLRPPASDATPPPKKPKIRERREKREGPRKAAELKESGIVSETAFAALKLHESLLRQLQYLGFTDCTPIQALAVPRALTGKRDVLLRAPTGSGKTLAFLLPVLHQLLVTPGGLDRRKGTLATVLSPTKELALQTLKVASDLARMMPSLVCGAVAGGEKPKSEKARIRKGLVLLCATPGRLAYHLEHTATFVVRNIRCLVLDEADRLLDMGFEPQIRSIHKKILEAAKEGENAESPTGSVQTLLVSATLVPAVQQLADFCLRPKAFWADAEAHAKEEVETGTVAVGQELNFLAPSTLTQWYCIVPGKERLAALFAAILSRVGERKSIVFFSTGASVDFHCDLLQDAAWPSRSGGRKKREDGAQPAIKKLQGRFVGLAKDAKLLQKEDEDEEEEEEEEAAEDLRRQNEEKMFAKTKIFKLHGSLSKEERAGYIRDFLQIPGGVLLASDAASRGLDFPQIDWIIQYDPPQRTEEYLHRVGRTARIGQQGSALLFLQPSELGFLDVLRSRNLTDLREMQLEELLSGLRSKAPASLTGYRDLQGLLSGHLASRVAAQAALASRARSGFLASLKAYRSFPRELRASFPFGQLHLGHLATSFALREAPREVVQKNRYERTAEAQVPKDDQQWLEPFQTSEETAESTAGRSSFQLGISSLRGKRGSTDPLPCQDCLSLTRYDEDILYVLCDGHGPFGHLVAFRVAQSLPWFLEQLLAAGHRPEEALVHAFPKVAEDVAQFAKAKYIDISSSGASCSAAFRHGDEVKVAWLGDTRVLVATVTETSRRVDLVTPAHTTEDVKELQRARNSGAKLVQVPPNSGHVRLFVPGERYPGLFVTRAFGDLAGQGLGVSSQPEIRKTSFERTPGVVLLGSGGFWEMLDDARPGEEALQLLTACRLKECGPSFAAGKLAAEARSRWQQTAEDCSDDVSCILLHWIPGQGGSRGTAPTAPRPMPQEDLALAPDTSLCPKEFDRQLLSTVEASSGSSGAWLRSPLSDHRISLKRLDAAGLAEALPSFQAGRAQACFCSRRGVEPSKDCFSITQRAGRTLYLVCNGFGPAGHLVSFRVAQSLPKFLFEASTEEVPEQLVARAFHAAAAELSPFAGSFLVSGDGGSDPTGEDSDTASNTAGLRTTATAVAMAVDGELPAHFRTLTRKQAATELQYSPEWKFLQDRLQASPVNVDLTLPVEDREKRVGYPIRLLSERSRAVILSMYSVSVQQIVKGWQRQYLKTRVSEKKLGVRAAHCDLSQSGASVAALLQQGDSVHLAWLGESRVLVATIAGQFSRVDLLSPTHLQPDGLQLSRAFGHSASNSTRPDLAKTSFDSTPGLVLLGSGSLFESMSGEDAVEVLQETPLTAAVAGTALNKLCDKWQQTWDGKKSLLCFLLIWPGEETRAESPKSLSPMSPSRSAQAALLAGKARYLQAKPESGAVGQACPEAPTPPQPASPKAEPYHCPNCGTLNPATARFCKNCGHKRPEATSLTTPAPAGVPTAAAKPPTDSPSSRAPEPSRSAGIGIGRQSEAISGPRIPSPPFAPAVPAPSLAAVASKRLDAAQRYALAAGGIRTPQFAPVRPNQGLKNG</sequence>
<feature type="region of interest" description="Disordered" evidence="8">
    <location>
        <begin position="1542"/>
        <end position="1562"/>
    </location>
</feature>
<dbReference type="SMART" id="SM00332">
    <property type="entry name" value="PP2Cc"/>
    <property type="match status" value="1"/>
</dbReference>
<gene>
    <name evidence="13" type="primary">RH17</name>
    <name evidence="13" type="ORF">AK812_SmicGene31560</name>
</gene>
<dbReference type="InterPro" id="IPR014014">
    <property type="entry name" value="RNA_helicase_DEAD_Q_motif"/>
</dbReference>
<dbReference type="SMART" id="SM01178">
    <property type="entry name" value="DUF4217"/>
    <property type="match status" value="1"/>
</dbReference>
<dbReference type="PROSITE" id="PS51195">
    <property type="entry name" value="Q_MOTIF"/>
    <property type="match status" value="1"/>
</dbReference>
<feature type="compositionally biased region" description="Low complexity" evidence="8">
    <location>
        <begin position="100"/>
        <end position="117"/>
    </location>
</feature>
<organism evidence="13 14">
    <name type="scientific">Symbiodinium microadriaticum</name>
    <name type="common">Dinoflagellate</name>
    <name type="synonym">Zooxanthella microadriatica</name>
    <dbReference type="NCBI Taxonomy" id="2951"/>
    <lineage>
        <taxon>Eukaryota</taxon>
        <taxon>Sar</taxon>
        <taxon>Alveolata</taxon>
        <taxon>Dinophyceae</taxon>
        <taxon>Suessiales</taxon>
        <taxon>Symbiodiniaceae</taxon>
        <taxon>Symbiodinium</taxon>
    </lineage>
</organism>
<feature type="short sequence motif" description="Q motif" evidence="6">
    <location>
        <begin position="165"/>
        <end position="193"/>
    </location>
</feature>
<comment type="similarity">
    <text evidence="7">Belongs to the DEAD box helicase family.</text>
</comment>
<dbReference type="PANTHER" id="PTHR24031">
    <property type="entry name" value="RNA HELICASE"/>
    <property type="match status" value="1"/>
</dbReference>
<evidence type="ECO:0000313" key="14">
    <source>
        <dbReference type="Proteomes" id="UP000186817"/>
    </source>
</evidence>
<comment type="function">
    <text evidence="7">RNA helicase.</text>
</comment>
<feature type="compositionally biased region" description="Pro residues" evidence="8">
    <location>
        <begin position="1640"/>
        <end position="1650"/>
    </location>
</feature>
<comment type="domain">
    <text evidence="7">The Q motif is unique to and characteristic of the DEAD box family of RNA helicases and controls ATP binding and hydrolysis.</text>
</comment>
<evidence type="ECO:0000256" key="6">
    <source>
        <dbReference type="PROSITE-ProRule" id="PRU00552"/>
    </source>
</evidence>
<feature type="compositionally biased region" description="Basic and acidic residues" evidence="8">
    <location>
        <begin position="45"/>
        <end position="55"/>
    </location>
</feature>
<dbReference type="GO" id="GO:0003724">
    <property type="term" value="F:RNA helicase activity"/>
    <property type="evidence" value="ECO:0007669"/>
    <property type="project" value="UniProtKB-EC"/>
</dbReference>
<dbReference type="Proteomes" id="UP000186817">
    <property type="component" value="Unassembled WGS sequence"/>
</dbReference>
<protein>
    <recommendedName>
        <fullName evidence="7">ATP-dependent RNA helicase</fullName>
        <ecNumber evidence="7">3.6.4.13</ecNumber>
    </recommendedName>
</protein>
<evidence type="ECO:0000256" key="1">
    <source>
        <dbReference type="ARBA" id="ARBA00022741"/>
    </source>
</evidence>
<accession>A0A1Q9CWE0</accession>
<dbReference type="Pfam" id="PF00481">
    <property type="entry name" value="PP2C"/>
    <property type="match status" value="1"/>
</dbReference>
<feature type="domain" description="PPM-type phosphatase" evidence="12">
    <location>
        <begin position="768"/>
        <end position="1049"/>
    </location>
</feature>
<dbReference type="InterPro" id="IPR026870">
    <property type="entry name" value="Zinc_ribbon_dom"/>
</dbReference>
<proteinExistence type="inferred from homology"/>
<comment type="caution">
    <text evidence="13">The sequence shown here is derived from an EMBL/GenBank/DDBJ whole genome shotgun (WGS) entry which is preliminary data.</text>
</comment>
<feature type="domain" description="PPM-type phosphatase" evidence="12">
    <location>
        <begin position="1136"/>
        <end position="1500"/>
    </location>
</feature>
<dbReference type="InterPro" id="IPR025313">
    <property type="entry name" value="SPB4-like_CTE"/>
</dbReference>
<feature type="region of interest" description="Disordered" evidence="8">
    <location>
        <begin position="1"/>
        <end position="157"/>
    </location>
</feature>
<keyword evidence="4 7" id="KW-0067">ATP-binding</keyword>
<dbReference type="CDD" id="cd00143">
    <property type="entry name" value="PP2Cc"/>
    <property type="match status" value="1"/>
</dbReference>
<keyword evidence="5 7" id="KW-0694">RNA-binding</keyword>
<dbReference type="InterPro" id="IPR011545">
    <property type="entry name" value="DEAD/DEAH_box_helicase_dom"/>
</dbReference>
<dbReference type="Gene3D" id="3.40.50.300">
    <property type="entry name" value="P-loop containing nucleotide triphosphate hydrolases"/>
    <property type="match status" value="2"/>
</dbReference>
<dbReference type="PROSITE" id="PS00039">
    <property type="entry name" value="DEAD_ATP_HELICASE"/>
    <property type="match status" value="1"/>
</dbReference>
<evidence type="ECO:0000259" key="11">
    <source>
        <dbReference type="PROSITE" id="PS51195"/>
    </source>
</evidence>
<dbReference type="InterPro" id="IPR000629">
    <property type="entry name" value="RNA-helicase_DEAD-box_CS"/>
</dbReference>
<dbReference type="InterPro" id="IPR001932">
    <property type="entry name" value="PPM-type_phosphatase-like_dom"/>
</dbReference>
<dbReference type="SUPFAM" id="SSF81606">
    <property type="entry name" value="PP2C-like"/>
    <property type="match status" value="2"/>
</dbReference>
<dbReference type="Pfam" id="PF13240">
    <property type="entry name" value="Zn_Ribbon_1"/>
    <property type="match status" value="1"/>
</dbReference>
<feature type="domain" description="Helicase C-terminal" evidence="10">
    <location>
        <begin position="482"/>
        <end position="642"/>
    </location>
</feature>
<dbReference type="Pfam" id="PF13959">
    <property type="entry name" value="CTE_SPB4"/>
    <property type="match status" value="1"/>
</dbReference>
<feature type="domain" description="DEAD-box RNA helicase Q" evidence="11">
    <location>
        <begin position="165"/>
        <end position="193"/>
    </location>
</feature>
<dbReference type="SMART" id="SM00490">
    <property type="entry name" value="HELICc"/>
    <property type="match status" value="1"/>
</dbReference>
<evidence type="ECO:0000256" key="4">
    <source>
        <dbReference type="ARBA" id="ARBA00022840"/>
    </source>
</evidence>
<feature type="compositionally biased region" description="Low complexity" evidence="8">
    <location>
        <begin position="1594"/>
        <end position="1624"/>
    </location>
</feature>
<dbReference type="InterPro" id="IPR014001">
    <property type="entry name" value="Helicase_ATP-bd"/>
</dbReference>
<dbReference type="PROSITE" id="PS51192">
    <property type="entry name" value="HELICASE_ATP_BIND_1"/>
    <property type="match status" value="1"/>
</dbReference>
<dbReference type="Gene3D" id="3.60.40.10">
    <property type="entry name" value="PPM-type phosphatase domain"/>
    <property type="match status" value="2"/>
</dbReference>
<comment type="catalytic activity">
    <reaction evidence="7">
        <text>ATP + H2O = ADP + phosphate + H(+)</text>
        <dbReference type="Rhea" id="RHEA:13065"/>
        <dbReference type="ChEBI" id="CHEBI:15377"/>
        <dbReference type="ChEBI" id="CHEBI:15378"/>
        <dbReference type="ChEBI" id="CHEBI:30616"/>
        <dbReference type="ChEBI" id="CHEBI:43474"/>
        <dbReference type="ChEBI" id="CHEBI:456216"/>
        <dbReference type="EC" id="3.6.4.13"/>
    </reaction>
</comment>
<name>A0A1Q9CWE0_SYMMI</name>
<dbReference type="GO" id="GO:0016887">
    <property type="term" value="F:ATP hydrolysis activity"/>
    <property type="evidence" value="ECO:0007669"/>
    <property type="project" value="RHEA"/>
</dbReference>
<evidence type="ECO:0000256" key="7">
    <source>
        <dbReference type="RuleBase" id="RU365068"/>
    </source>
</evidence>
<feature type="region of interest" description="Disordered" evidence="8">
    <location>
        <begin position="1587"/>
        <end position="1652"/>
    </location>
</feature>
<evidence type="ECO:0000256" key="2">
    <source>
        <dbReference type="ARBA" id="ARBA00022801"/>
    </source>
</evidence>
<feature type="compositionally biased region" description="Basic and acidic residues" evidence="8">
    <location>
        <begin position="142"/>
        <end position="157"/>
    </location>
</feature>
<evidence type="ECO:0000259" key="9">
    <source>
        <dbReference type="PROSITE" id="PS51192"/>
    </source>
</evidence>
<evidence type="ECO:0000259" key="12">
    <source>
        <dbReference type="PROSITE" id="PS51746"/>
    </source>
</evidence>
<dbReference type="EMBL" id="LSRX01000871">
    <property type="protein sequence ID" value="OLP87244.1"/>
    <property type="molecule type" value="Genomic_DNA"/>
</dbReference>
<evidence type="ECO:0000259" key="10">
    <source>
        <dbReference type="PROSITE" id="PS51194"/>
    </source>
</evidence>
<dbReference type="Pfam" id="PF00271">
    <property type="entry name" value="Helicase_C"/>
    <property type="match status" value="1"/>
</dbReference>
<dbReference type="InterPro" id="IPR027417">
    <property type="entry name" value="P-loop_NTPase"/>
</dbReference>
<dbReference type="PROSITE" id="PS51746">
    <property type="entry name" value="PPM_2"/>
    <property type="match status" value="2"/>
</dbReference>
<feature type="compositionally biased region" description="Basic residues" evidence="8">
    <location>
        <begin position="32"/>
        <end position="44"/>
    </location>
</feature>